<evidence type="ECO:0000313" key="1">
    <source>
        <dbReference type="EMBL" id="ETN73586.1"/>
    </source>
</evidence>
<dbReference type="KEGG" id="nai:NECAME_04272"/>
<reference evidence="2" key="1">
    <citation type="journal article" date="2014" name="Nat. Genet.">
        <title>Genome of the human hookworm Necator americanus.</title>
        <authorList>
            <person name="Tang Y.T."/>
            <person name="Gao X."/>
            <person name="Rosa B.A."/>
            <person name="Abubucker S."/>
            <person name="Hallsworth-Pepin K."/>
            <person name="Martin J."/>
            <person name="Tyagi R."/>
            <person name="Heizer E."/>
            <person name="Zhang X."/>
            <person name="Bhonagiri-Palsikar V."/>
            <person name="Minx P."/>
            <person name="Warren W.C."/>
            <person name="Wang Q."/>
            <person name="Zhan B."/>
            <person name="Hotez P.J."/>
            <person name="Sternberg P.W."/>
            <person name="Dougall A."/>
            <person name="Gaze S.T."/>
            <person name="Mulvenna J."/>
            <person name="Sotillo J."/>
            <person name="Ranganathan S."/>
            <person name="Rabelo E.M."/>
            <person name="Wilson R.K."/>
            <person name="Felgner P.L."/>
            <person name="Bethony J."/>
            <person name="Hawdon J.M."/>
            <person name="Gasser R.B."/>
            <person name="Loukas A."/>
            <person name="Mitreva M."/>
        </authorList>
    </citation>
    <scope>NUCLEOTIDE SEQUENCE [LARGE SCALE GENOMIC DNA]</scope>
</reference>
<accession>W2SXI2</accession>
<proteinExistence type="predicted"/>
<gene>
    <name evidence="1" type="ORF">NECAME_04272</name>
</gene>
<sequence length="76" mass="8920">MFPTHRIRRQHTISRPAFNCFLGSSEFYVIITTLRCGSRDSVDVEFGGERFVPDDLYRRKKVLKPKISLPFCIEIK</sequence>
<keyword evidence="2" id="KW-1185">Reference proteome</keyword>
<dbReference type="EMBL" id="KI660423">
    <property type="protein sequence ID" value="ETN73586.1"/>
    <property type="molecule type" value="Genomic_DNA"/>
</dbReference>
<protein>
    <submittedName>
        <fullName evidence="1">Uncharacterized protein</fullName>
    </submittedName>
</protein>
<name>W2SXI2_NECAM</name>
<organism evidence="1 2">
    <name type="scientific">Necator americanus</name>
    <name type="common">Human hookworm</name>
    <dbReference type="NCBI Taxonomy" id="51031"/>
    <lineage>
        <taxon>Eukaryota</taxon>
        <taxon>Metazoa</taxon>
        <taxon>Ecdysozoa</taxon>
        <taxon>Nematoda</taxon>
        <taxon>Chromadorea</taxon>
        <taxon>Rhabditida</taxon>
        <taxon>Rhabditina</taxon>
        <taxon>Rhabditomorpha</taxon>
        <taxon>Strongyloidea</taxon>
        <taxon>Ancylostomatidae</taxon>
        <taxon>Bunostominae</taxon>
        <taxon>Necator</taxon>
    </lineage>
</organism>
<dbReference type="Proteomes" id="UP000053676">
    <property type="component" value="Unassembled WGS sequence"/>
</dbReference>
<evidence type="ECO:0000313" key="2">
    <source>
        <dbReference type="Proteomes" id="UP000053676"/>
    </source>
</evidence>
<dbReference type="AlphaFoldDB" id="W2SXI2"/>